<dbReference type="InterPro" id="IPR041661">
    <property type="entry name" value="ZN622/Rei1/Reh1_Znf-C2H2"/>
</dbReference>
<keyword evidence="3" id="KW-1185">Reference proteome</keyword>
<evidence type="ECO:0000313" key="3">
    <source>
        <dbReference type="Proteomes" id="UP001177140"/>
    </source>
</evidence>
<feature type="non-terminal residue" evidence="2">
    <location>
        <position position="277"/>
    </location>
</feature>
<dbReference type="InterPro" id="IPR013087">
    <property type="entry name" value="Znf_C2H2_type"/>
</dbReference>
<reference evidence="2" key="1">
    <citation type="submission" date="2022-03" db="EMBL/GenBank/DDBJ databases">
        <title>A functionally conserved STORR gene fusion in Papaver species that diverged 16.8 million years ago.</title>
        <authorList>
            <person name="Catania T."/>
        </authorList>
    </citation>
    <scope>NUCLEOTIDE SEQUENCE</scope>
    <source>
        <strain evidence="2">S-191538</strain>
    </source>
</reference>
<dbReference type="InterPro" id="IPR036236">
    <property type="entry name" value="Znf_C2H2_sf"/>
</dbReference>
<comment type="caution">
    <text evidence="2">The sequence shown here is derived from an EMBL/GenBank/DDBJ whole genome shotgun (WGS) entry which is preliminary data.</text>
</comment>
<protein>
    <recommendedName>
        <fullName evidence="1">C2H2-type domain-containing protein</fullName>
    </recommendedName>
</protein>
<dbReference type="Proteomes" id="UP001177140">
    <property type="component" value="Unassembled WGS sequence"/>
</dbReference>
<sequence length="277" mass="31503">MVALTCNSCNSEFDNESQQKLHYRSEWHRYNLKRKVAGVPGVTETLFLARQSALAQEQKKHNDTPMLYSCALCSKQYRSSKAHGQHLMSKSHQMRAVGPNGVPITVGDTVIKPLPTQVANKAPEEVESEDSEDEWVEVGEDEDLTGEANDSLTKLNVDESDSDEEMDDDMEVNPSCCFICDKMHDSIEICMVHMHKQHGFFIPDIEFLKDPEGLLTYLGKKVNRDFLCLYCNDRCQPFNSLEAVRKHMVSKSHCKVRYGDGGEDEEAELEDFYDYSS</sequence>
<dbReference type="PROSITE" id="PS00028">
    <property type="entry name" value="ZINC_FINGER_C2H2_1"/>
    <property type="match status" value="2"/>
</dbReference>
<dbReference type="SMART" id="SM00355">
    <property type="entry name" value="ZnF_C2H2"/>
    <property type="match status" value="4"/>
</dbReference>
<dbReference type="AlphaFoldDB" id="A0AA41V0C5"/>
<feature type="domain" description="C2H2-type" evidence="1">
    <location>
        <begin position="6"/>
        <end position="28"/>
    </location>
</feature>
<dbReference type="SUPFAM" id="SSF57667">
    <property type="entry name" value="beta-beta-alpha zinc fingers"/>
    <property type="match status" value="3"/>
</dbReference>
<dbReference type="PANTHER" id="PTHR13182">
    <property type="entry name" value="ZINC FINGER PROTEIN 622"/>
    <property type="match status" value="1"/>
</dbReference>
<dbReference type="EMBL" id="JAJJMA010091953">
    <property type="protein sequence ID" value="MCL7029600.1"/>
    <property type="molecule type" value="Genomic_DNA"/>
</dbReference>
<feature type="domain" description="C2H2-type" evidence="1">
    <location>
        <begin position="70"/>
        <end position="92"/>
    </location>
</feature>
<evidence type="ECO:0000313" key="2">
    <source>
        <dbReference type="EMBL" id="MCL7029600.1"/>
    </source>
</evidence>
<dbReference type="GO" id="GO:0030687">
    <property type="term" value="C:preribosome, large subunit precursor"/>
    <property type="evidence" value="ECO:0007669"/>
    <property type="project" value="TreeGrafter"/>
</dbReference>
<accession>A0AA41V0C5</accession>
<dbReference type="GO" id="GO:0042273">
    <property type="term" value="P:ribosomal large subunit biogenesis"/>
    <property type="evidence" value="ECO:0007669"/>
    <property type="project" value="TreeGrafter"/>
</dbReference>
<evidence type="ECO:0000259" key="1">
    <source>
        <dbReference type="PROSITE" id="PS00028"/>
    </source>
</evidence>
<dbReference type="InterPro" id="IPR040025">
    <property type="entry name" value="Znf622/Rei1/Reh1"/>
</dbReference>
<gene>
    <name evidence="2" type="ORF">MKW94_020769</name>
</gene>
<name>A0AA41V0C5_PAPNU</name>
<organism evidence="2 3">
    <name type="scientific">Papaver nudicaule</name>
    <name type="common">Iceland poppy</name>
    <dbReference type="NCBI Taxonomy" id="74823"/>
    <lineage>
        <taxon>Eukaryota</taxon>
        <taxon>Viridiplantae</taxon>
        <taxon>Streptophyta</taxon>
        <taxon>Embryophyta</taxon>
        <taxon>Tracheophyta</taxon>
        <taxon>Spermatophyta</taxon>
        <taxon>Magnoliopsida</taxon>
        <taxon>Ranunculales</taxon>
        <taxon>Papaveraceae</taxon>
        <taxon>Papaveroideae</taxon>
        <taxon>Papaver</taxon>
    </lineage>
</organism>
<proteinExistence type="predicted"/>
<dbReference type="Pfam" id="PF12756">
    <property type="entry name" value="zf-C2H2_2"/>
    <property type="match status" value="1"/>
</dbReference>
<dbReference type="PANTHER" id="PTHR13182:SF8">
    <property type="entry name" value="CYTOPLASMIC 60S SUBUNIT BIOGENESIS FACTOR ZNF622"/>
    <property type="match status" value="1"/>
</dbReference>